<evidence type="ECO:0000313" key="3">
    <source>
        <dbReference type="WBParaSite" id="Hba_06796"/>
    </source>
</evidence>
<dbReference type="WBParaSite" id="Hba_06796">
    <property type="protein sequence ID" value="Hba_06796"/>
    <property type="gene ID" value="Hba_06796"/>
</dbReference>
<accession>A0A1I7WNS4</accession>
<keyword evidence="1" id="KW-0472">Membrane</keyword>
<feature type="transmembrane region" description="Helical" evidence="1">
    <location>
        <begin position="68"/>
        <end position="87"/>
    </location>
</feature>
<feature type="transmembrane region" description="Helical" evidence="1">
    <location>
        <begin position="107"/>
        <end position="126"/>
    </location>
</feature>
<reference evidence="3" key="1">
    <citation type="submission" date="2016-11" db="UniProtKB">
        <authorList>
            <consortium name="WormBaseParasite"/>
        </authorList>
    </citation>
    <scope>IDENTIFICATION</scope>
</reference>
<protein>
    <submittedName>
        <fullName evidence="3">7TM_GPCR_Srx domain-containing protein</fullName>
    </submittedName>
</protein>
<feature type="transmembrane region" description="Helical" evidence="1">
    <location>
        <begin position="12"/>
        <end position="34"/>
    </location>
</feature>
<keyword evidence="2" id="KW-1185">Reference proteome</keyword>
<name>A0A1I7WNS4_HETBA</name>
<dbReference type="AlphaFoldDB" id="A0A1I7WNS4"/>
<evidence type="ECO:0000313" key="2">
    <source>
        <dbReference type="Proteomes" id="UP000095283"/>
    </source>
</evidence>
<keyword evidence="1" id="KW-0812">Transmembrane</keyword>
<keyword evidence="1" id="KW-1133">Transmembrane helix</keyword>
<proteinExistence type="predicted"/>
<sequence>MKFMKWKDCYGYNFITLYIYSMRVTLDLFICLWIKVERQREKQTIQRDGNRTPFETLHKKQCFVPDSFFLGIINCAIFCILIHSSAVKYEVFKLKLLQMFLRFYDEAFSIILNFNFLGYRYSISLYQNYIKNKQFKIVCSCMDKPIFRIPQLERERFVNSVSNRCCFLIAKFSWNSIILLISSLIRKMRVIILFTLLGMVFCDKSFCQKKCSDNYVANENTSNVSFHIRFSIFISDLVERTKCCNY</sequence>
<evidence type="ECO:0000256" key="1">
    <source>
        <dbReference type="SAM" id="Phobius"/>
    </source>
</evidence>
<organism evidence="2 3">
    <name type="scientific">Heterorhabditis bacteriophora</name>
    <name type="common">Entomopathogenic nematode worm</name>
    <dbReference type="NCBI Taxonomy" id="37862"/>
    <lineage>
        <taxon>Eukaryota</taxon>
        <taxon>Metazoa</taxon>
        <taxon>Ecdysozoa</taxon>
        <taxon>Nematoda</taxon>
        <taxon>Chromadorea</taxon>
        <taxon>Rhabditida</taxon>
        <taxon>Rhabditina</taxon>
        <taxon>Rhabditomorpha</taxon>
        <taxon>Strongyloidea</taxon>
        <taxon>Heterorhabditidae</taxon>
        <taxon>Heterorhabditis</taxon>
    </lineage>
</organism>
<dbReference type="Proteomes" id="UP000095283">
    <property type="component" value="Unplaced"/>
</dbReference>